<keyword evidence="3" id="KW-1185">Reference proteome</keyword>
<evidence type="ECO:0000313" key="2">
    <source>
        <dbReference type="EMBL" id="EGV00245.1"/>
    </source>
</evidence>
<dbReference type="RefSeq" id="WP_006608858.1">
    <property type="nucleotide sequence ID" value="NZ_AFXA01000011.1"/>
</dbReference>
<organism evidence="2 3">
    <name type="scientific">Mycoplasmopsis columbina SF7</name>
    <dbReference type="NCBI Taxonomy" id="1037410"/>
    <lineage>
        <taxon>Bacteria</taxon>
        <taxon>Bacillati</taxon>
        <taxon>Mycoplasmatota</taxon>
        <taxon>Mycoplasmoidales</taxon>
        <taxon>Metamycoplasmataceae</taxon>
        <taxon>Mycoplasmopsis</taxon>
    </lineage>
</organism>
<protein>
    <submittedName>
        <fullName evidence="2">Uncharacterized protein</fullName>
    </submittedName>
</protein>
<feature type="transmembrane region" description="Helical" evidence="1">
    <location>
        <begin position="75"/>
        <end position="101"/>
    </location>
</feature>
<accession>F9UKP0</accession>
<feature type="transmembrane region" description="Helical" evidence="1">
    <location>
        <begin position="107"/>
        <end position="126"/>
    </location>
</feature>
<keyword evidence="1" id="KW-1133">Transmembrane helix</keyword>
<evidence type="ECO:0000256" key="1">
    <source>
        <dbReference type="SAM" id="Phobius"/>
    </source>
</evidence>
<dbReference type="AlphaFoldDB" id="F9UKP0"/>
<dbReference type="Proteomes" id="UP000004978">
    <property type="component" value="Unassembled WGS sequence"/>
</dbReference>
<evidence type="ECO:0000313" key="3">
    <source>
        <dbReference type="Proteomes" id="UP000004978"/>
    </source>
</evidence>
<dbReference type="EMBL" id="AFXA01000011">
    <property type="protein sequence ID" value="EGV00245.1"/>
    <property type="molecule type" value="Genomic_DNA"/>
</dbReference>
<keyword evidence="1" id="KW-0812">Transmembrane</keyword>
<sequence>MSNSVIFSIVATIFIMITGLHIYVRLWFFIDNIVGPEKFVLGFKYKTKELKNGDISICKELLKGKKIIYKFLKKLIVILLFHDLIIVSIAILLNVLGFVLSKNDVSFLLNYFNLVLYLIPFFWLIWDFKRLIQLYHYSKQVDKYVKNNLVNKKEINIFDKEETNRVNEKYKNITELKIWTDRLTLKIKGSKNKIELLPFFQRQFEKKKLKPFIKEIYFWLIPQNWKEWEFYSTQEFEQNDLIYLSEHLEKVKWSKEK</sequence>
<reference evidence="2 3" key="1">
    <citation type="journal article" date="2013" name="Genome Announc.">
        <title>Genome Sequence of Mycoplasma columbinum Strain SF7.</title>
        <authorList>
            <person name="Guo Z."/>
            <person name="Xu X."/>
            <person name="Zheng Q."/>
            <person name="Li T."/>
            <person name="Kuang S."/>
            <person name="Zhang Z."/>
            <person name="Chen Y."/>
            <person name="Lu X."/>
            <person name="Zhou R."/>
            <person name="Bi D."/>
            <person name="Jin H."/>
        </authorList>
    </citation>
    <scope>NUCLEOTIDE SEQUENCE [LARGE SCALE GENOMIC DNA]</scope>
    <source>
        <strain evidence="2 3">SF7</strain>
    </source>
</reference>
<feature type="transmembrane region" description="Helical" evidence="1">
    <location>
        <begin position="6"/>
        <end position="28"/>
    </location>
</feature>
<comment type="caution">
    <text evidence="2">The sequence shown here is derived from an EMBL/GenBank/DDBJ whole genome shotgun (WGS) entry which is preliminary data.</text>
</comment>
<dbReference type="STRING" id="1037410.MCSF7_02266"/>
<keyword evidence="1" id="KW-0472">Membrane</keyword>
<name>F9UKP0_9BACT</name>
<gene>
    <name evidence="2" type="ORF">MCSF7_02266</name>
</gene>
<proteinExistence type="predicted"/>